<sequence>MKTSLIFKNIRYIYCFLLLGCSSSNLVEEYTNPVAQNLEIKKVLIIGMTPNNDIRRIFETKVADEFSKRNVIAVESIDFFESSFTEKQKTEEQLNKIREQLLDANFDAVLLAKVTGQEEKVTVGKAYQNFSRNLDSFTDYYYHNQEIYGSTESESYVLYHTETSLYCLCPPTERRILWKASIDLVDTERINKNINNYLKVVFRSLKDNQVILK</sequence>
<gene>
    <name evidence="2" type="ORF">BC962_1947</name>
</gene>
<name>A0A495PSU2_9FLAO</name>
<accession>A0A495PSU2</accession>
<evidence type="ECO:0008006" key="4">
    <source>
        <dbReference type="Google" id="ProtNLM"/>
    </source>
</evidence>
<proteinExistence type="predicted"/>
<keyword evidence="1" id="KW-0732">Signal</keyword>
<feature type="signal peptide" evidence="1">
    <location>
        <begin position="1"/>
        <end position="27"/>
    </location>
</feature>
<evidence type="ECO:0000313" key="3">
    <source>
        <dbReference type="Proteomes" id="UP000276282"/>
    </source>
</evidence>
<feature type="chain" id="PRO_5019757556" description="Cardiolipin synthetase" evidence="1">
    <location>
        <begin position="28"/>
        <end position="213"/>
    </location>
</feature>
<organism evidence="2 3">
    <name type="scientific">Gillisia mitskevichiae</name>
    <dbReference type="NCBI Taxonomy" id="270921"/>
    <lineage>
        <taxon>Bacteria</taxon>
        <taxon>Pseudomonadati</taxon>
        <taxon>Bacteroidota</taxon>
        <taxon>Flavobacteriia</taxon>
        <taxon>Flavobacteriales</taxon>
        <taxon>Flavobacteriaceae</taxon>
        <taxon>Gillisia</taxon>
    </lineage>
</organism>
<protein>
    <recommendedName>
        <fullName evidence="4">Cardiolipin synthetase</fullName>
    </recommendedName>
</protein>
<evidence type="ECO:0000256" key="1">
    <source>
        <dbReference type="SAM" id="SignalP"/>
    </source>
</evidence>
<dbReference type="EMBL" id="RBLG01000002">
    <property type="protein sequence ID" value="RKS53693.1"/>
    <property type="molecule type" value="Genomic_DNA"/>
</dbReference>
<keyword evidence="3" id="KW-1185">Reference proteome</keyword>
<dbReference type="OrthoDB" id="6077795at2"/>
<dbReference type="RefSeq" id="WP_147405643.1">
    <property type="nucleotide sequence ID" value="NZ_RBLG01000002.1"/>
</dbReference>
<comment type="caution">
    <text evidence="2">The sequence shown here is derived from an EMBL/GenBank/DDBJ whole genome shotgun (WGS) entry which is preliminary data.</text>
</comment>
<dbReference type="Proteomes" id="UP000276282">
    <property type="component" value="Unassembled WGS sequence"/>
</dbReference>
<reference evidence="2 3" key="1">
    <citation type="submission" date="2018-10" db="EMBL/GenBank/DDBJ databases">
        <title>Genomic Encyclopedia of Archaeal and Bacterial Type Strains, Phase II (KMG-II): from individual species to whole genera.</title>
        <authorList>
            <person name="Goeker M."/>
        </authorList>
    </citation>
    <scope>NUCLEOTIDE SEQUENCE [LARGE SCALE GENOMIC DNA]</scope>
    <source>
        <strain evidence="2 3">DSM 19839</strain>
    </source>
</reference>
<dbReference type="AlphaFoldDB" id="A0A495PSU2"/>
<evidence type="ECO:0000313" key="2">
    <source>
        <dbReference type="EMBL" id="RKS53693.1"/>
    </source>
</evidence>